<protein>
    <submittedName>
        <fullName evidence="3">DUF6338 family protein</fullName>
    </submittedName>
</protein>
<organism evidence="3 4">
    <name type="scientific">Streptomyces brasiliscabiei</name>
    <dbReference type="NCBI Taxonomy" id="2736302"/>
    <lineage>
        <taxon>Bacteria</taxon>
        <taxon>Bacillati</taxon>
        <taxon>Actinomycetota</taxon>
        <taxon>Actinomycetes</taxon>
        <taxon>Kitasatosporales</taxon>
        <taxon>Streptomycetaceae</taxon>
        <taxon>Streptomyces</taxon>
    </lineage>
</organism>
<evidence type="ECO:0000313" key="4">
    <source>
        <dbReference type="Proteomes" id="UP001365781"/>
    </source>
</evidence>
<keyword evidence="2" id="KW-1133">Transmembrane helix</keyword>
<feature type="transmembrane region" description="Helical" evidence="2">
    <location>
        <begin position="37"/>
        <end position="62"/>
    </location>
</feature>
<name>A0ABU8G514_9ACTN</name>
<evidence type="ECO:0000313" key="3">
    <source>
        <dbReference type="EMBL" id="MEI5608270.1"/>
    </source>
</evidence>
<comment type="caution">
    <text evidence="3">The sequence shown here is derived from an EMBL/GenBank/DDBJ whole genome shotgun (WGS) entry which is preliminary data.</text>
</comment>
<keyword evidence="2" id="KW-0472">Membrane</keyword>
<evidence type="ECO:0000256" key="2">
    <source>
        <dbReference type="SAM" id="Phobius"/>
    </source>
</evidence>
<evidence type="ECO:0000256" key="1">
    <source>
        <dbReference type="SAM" id="MobiDB-lite"/>
    </source>
</evidence>
<feature type="compositionally biased region" description="Pro residues" evidence="1">
    <location>
        <begin position="253"/>
        <end position="262"/>
    </location>
</feature>
<dbReference type="EMBL" id="JBBAYM010000002">
    <property type="protein sequence ID" value="MEI5608270.1"/>
    <property type="molecule type" value="Genomic_DNA"/>
</dbReference>
<feature type="compositionally biased region" description="Low complexity" evidence="1">
    <location>
        <begin position="263"/>
        <end position="272"/>
    </location>
</feature>
<keyword evidence="4" id="KW-1185">Reference proteome</keyword>
<keyword evidence="2" id="KW-0812">Transmembrane</keyword>
<gene>
    <name evidence="3" type="ORF">WB403_03785</name>
</gene>
<feature type="region of interest" description="Disordered" evidence="1">
    <location>
        <begin position="225"/>
        <end position="272"/>
    </location>
</feature>
<accession>A0ABU8G514</accession>
<feature type="transmembrane region" description="Helical" evidence="2">
    <location>
        <begin position="6"/>
        <end position="25"/>
    </location>
</feature>
<dbReference type="RefSeq" id="WP_336538109.1">
    <property type="nucleotide sequence ID" value="NZ_JBBAYL010000005.1"/>
</dbReference>
<feature type="compositionally biased region" description="Low complexity" evidence="1">
    <location>
        <begin position="231"/>
        <end position="252"/>
    </location>
</feature>
<dbReference type="InterPro" id="IPR045919">
    <property type="entry name" value="DUF6338"/>
</dbReference>
<dbReference type="Pfam" id="PF19865">
    <property type="entry name" value="DUF6338"/>
    <property type="match status" value="1"/>
</dbReference>
<feature type="transmembrane region" description="Helical" evidence="2">
    <location>
        <begin position="89"/>
        <end position="111"/>
    </location>
</feature>
<proteinExistence type="predicted"/>
<sequence length="272" mass="28409">MPSSVVALFVLLVSAAPGYVYIRIVEVRRPRRWRSPLLELVDLVCVGAVGSAAAALSVLLLARHWTALLPLEGLLEGPAYLVGHPWQTLWSGVLATITSVCCAVAAGLVVARRDRAVVRHSPHSPMYRVVRMTPPGRALHLAVRLIDGQLWEGLLLSLDDKHDTLGEGDLVLQGPLALTEPGGERTRHPARFVAIPGSQIAFVYGTDVLLRPRVPAPGAAGTPVAVPPAVAPSGSASTPGVTGSPPASVVPVAPSPSPPLPDPSLVTPPETP</sequence>
<reference evidence="3 4" key="1">
    <citation type="submission" date="2024-03" db="EMBL/GenBank/DDBJ databases">
        <title>First Report of Pectobacterium brasiliscabiei causing potato scab in china.</title>
        <authorList>
            <person name="Handique U."/>
        </authorList>
    </citation>
    <scope>NUCLEOTIDE SEQUENCE [LARGE SCALE GENOMIC DNA]</scope>
    <source>
        <strain evidence="3 4">ZRIMU1503</strain>
    </source>
</reference>
<dbReference type="Proteomes" id="UP001365781">
    <property type="component" value="Unassembled WGS sequence"/>
</dbReference>